<dbReference type="EMBL" id="DYUK01000120">
    <property type="protein sequence ID" value="HJG79896.1"/>
    <property type="molecule type" value="Genomic_DNA"/>
</dbReference>
<keyword evidence="4" id="KW-0255">Endonuclease</keyword>
<dbReference type="InterPro" id="IPR002711">
    <property type="entry name" value="HNH"/>
</dbReference>
<accession>A0A921MEB4</accession>
<feature type="region of interest" description="Disordered" evidence="2">
    <location>
        <begin position="346"/>
        <end position="385"/>
    </location>
</feature>
<protein>
    <submittedName>
        <fullName evidence="4">HNH endonuclease</fullName>
    </submittedName>
</protein>
<dbReference type="CDD" id="cd00085">
    <property type="entry name" value="HNHc"/>
    <property type="match status" value="1"/>
</dbReference>
<dbReference type="Proteomes" id="UP000784435">
    <property type="component" value="Unassembled WGS sequence"/>
</dbReference>
<name>A0A921MEB4_9MICO</name>
<dbReference type="Gene3D" id="1.10.30.50">
    <property type="match status" value="1"/>
</dbReference>
<gene>
    <name evidence="4" type="ORF">K8V08_05750</name>
</gene>
<dbReference type="SMART" id="SM00507">
    <property type="entry name" value="HNHc"/>
    <property type="match status" value="1"/>
</dbReference>
<evidence type="ECO:0000313" key="5">
    <source>
        <dbReference type="Proteomes" id="UP000784435"/>
    </source>
</evidence>
<feature type="region of interest" description="Disordered" evidence="2">
    <location>
        <begin position="600"/>
        <end position="681"/>
    </location>
</feature>
<feature type="compositionally biased region" description="Low complexity" evidence="2">
    <location>
        <begin position="214"/>
        <end position="240"/>
    </location>
</feature>
<dbReference type="Pfam" id="PF01844">
    <property type="entry name" value="HNH"/>
    <property type="match status" value="1"/>
</dbReference>
<comment type="caution">
    <text evidence="4">The sequence shown here is derived from an EMBL/GenBank/DDBJ whole genome shotgun (WGS) entry which is preliminary data.</text>
</comment>
<reference evidence="4" key="2">
    <citation type="submission" date="2021-09" db="EMBL/GenBank/DDBJ databases">
        <authorList>
            <person name="Gilroy R."/>
        </authorList>
    </citation>
    <scope>NUCLEOTIDE SEQUENCE</scope>
    <source>
        <strain evidence="4">ChiGjej5B5-7349</strain>
    </source>
</reference>
<dbReference type="AlphaFoldDB" id="A0A921MEB4"/>
<keyword evidence="4" id="KW-0540">Nuclease</keyword>
<dbReference type="GO" id="GO:0004519">
    <property type="term" value="F:endonuclease activity"/>
    <property type="evidence" value="ECO:0007669"/>
    <property type="project" value="UniProtKB-KW"/>
</dbReference>
<evidence type="ECO:0000256" key="2">
    <source>
        <dbReference type="SAM" id="MobiDB-lite"/>
    </source>
</evidence>
<organism evidence="4 5">
    <name type="scientific">Brevibacterium senegalense</name>
    <dbReference type="NCBI Taxonomy" id="1033736"/>
    <lineage>
        <taxon>Bacteria</taxon>
        <taxon>Bacillati</taxon>
        <taxon>Actinomycetota</taxon>
        <taxon>Actinomycetes</taxon>
        <taxon>Micrococcales</taxon>
        <taxon>Brevibacteriaceae</taxon>
        <taxon>Brevibacterium</taxon>
    </lineage>
</organism>
<feature type="region of interest" description="Disordered" evidence="2">
    <location>
        <begin position="517"/>
        <end position="540"/>
    </location>
</feature>
<feature type="region of interest" description="Disordered" evidence="2">
    <location>
        <begin position="192"/>
        <end position="241"/>
    </location>
</feature>
<dbReference type="Pfam" id="PF02720">
    <property type="entry name" value="DUF222"/>
    <property type="match status" value="1"/>
</dbReference>
<dbReference type="InterPro" id="IPR003870">
    <property type="entry name" value="DUF222"/>
</dbReference>
<keyword evidence="4" id="KW-0378">Hydrolase</keyword>
<feature type="region of interest" description="Disordered" evidence="2">
    <location>
        <begin position="1"/>
        <end position="39"/>
    </location>
</feature>
<dbReference type="GO" id="GO:0008270">
    <property type="term" value="F:zinc ion binding"/>
    <property type="evidence" value="ECO:0007669"/>
    <property type="project" value="InterPro"/>
</dbReference>
<proteinExistence type="inferred from homology"/>
<feature type="domain" description="HNH nuclease" evidence="3">
    <location>
        <begin position="425"/>
        <end position="476"/>
    </location>
</feature>
<sequence>MVTDDRDSNDAPRAQDAAQNAAQEPAGGTPHDAPQHPIDDTLDVREARALADRMRRLAGSIARQQAQFLELLDEIDRTEAWAHWIGIRTLVQWVSFVCEMDAHTAREHIRVMRGLRAMPKVARLLASGRISFSKAREITRLAGRIDDEEAAGITRRATASQISAMVAAYRRLDPADTDELLDSLVGRLPQDTTEIRVSGSPAEAAAGPEDRAGSQPVPAASADQADAGQSQADVADAGQSETAVVTTRLPVRLEQDSLHLSTQQFGRARIILDLPEADALELLAALDAIRDALRADEEQGPAHHDSANRVDALLELVRMHRDGTALGSPATSSRATLVVHVSPEALDAGSGATRDGDRGAEDGLGDATALSPSPRAERCHTADRGPSTAASAARLACGGTLVGALIDDSGDVLALGRSRRLASSRQRLALSARDLHCQFPTCARRTGLEAHHIRMWSEGGPTDLDNMLLLCRSHHIAVHEHGLRITRTEDPVFSGALRAGTGFAFHTQEGIRIRPGDAADLEVPDPGVSTPSAGSARDADGVVTRPLVLGIPHAHLGPHEPEIVTEGGGWGFTLDAGVAWLFDAEATLREHRLREHSLREHSLGEQGVQEERCQEGVHQEGARPEEHRQEATHREDLPSRADQTRTDPTPAQGQDPEGGWRINPSNDWWMDPESPFEGDRG</sequence>
<evidence type="ECO:0000256" key="1">
    <source>
        <dbReference type="ARBA" id="ARBA00023450"/>
    </source>
</evidence>
<evidence type="ECO:0000313" key="4">
    <source>
        <dbReference type="EMBL" id="HJG79896.1"/>
    </source>
</evidence>
<evidence type="ECO:0000259" key="3">
    <source>
        <dbReference type="SMART" id="SM00507"/>
    </source>
</evidence>
<dbReference type="InterPro" id="IPR003615">
    <property type="entry name" value="HNH_nuc"/>
</dbReference>
<feature type="compositionally biased region" description="Basic and acidic residues" evidence="2">
    <location>
        <begin position="600"/>
        <end position="645"/>
    </location>
</feature>
<reference evidence="4" key="1">
    <citation type="journal article" date="2021" name="PeerJ">
        <title>Extensive microbial diversity within the chicken gut microbiome revealed by metagenomics and culture.</title>
        <authorList>
            <person name="Gilroy R."/>
            <person name="Ravi A."/>
            <person name="Getino M."/>
            <person name="Pursley I."/>
            <person name="Horton D.L."/>
            <person name="Alikhan N.F."/>
            <person name="Baker D."/>
            <person name="Gharbi K."/>
            <person name="Hall N."/>
            <person name="Watson M."/>
            <person name="Adriaenssens E.M."/>
            <person name="Foster-Nyarko E."/>
            <person name="Jarju S."/>
            <person name="Secka A."/>
            <person name="Antonio M."/>
            <person name="Oren A."/>
            <person name="Chaudhuri R.R."/>
            <person name="La Ragione R."/>
            <person name="Hildebrand F."/>
            <person name="Pallen M.J."/>
        </authorList>
    </citation>
    <scope>NUCLEOTIDE SEQUENCE</scope>
    <source>
        <strain evidence="4">ChiGjej5B5-7349</strain>
    </source>
</reference>
<dbReference type="GO" id="GO:0003676">
    <property type="term" value="F:nucleic acid binding"/>
    <property type="evidence" value="ECO:0007669"/>
    <property type="project" value="InterPro"/>
</dbReference>
<feature type="compositionally biased region" description="Basic and acidic residues" evidence="2">
    <location>
        <begin position="1"/>
        <end position="10"/>
    </location>
</feature>
<feature type="compositionally biased region" description="Low complexity" evidence="2">
    <location>
        <begin position="11"/>
        <end position="26"/>
    </location>
</feature>
<comment type="similarity">
    <text evidence="1">Belongs to the Rv1128c/1148c/1588c/1702c/1945/3466 family.</text>
</comment>